<dbReference type="SFLD" id="SFLDG01135">
    <property type="entry name" value="C1.5.6:_HAD__Beta-PGM__Phospha"/>
    <property type="match status" value="1"/>
</dbReference>
<keyword evidence="6 10" id="KW-0479">Metal-binding</keyword>
<evidence type="ECO:0000256" key="6">
    <source>
        <dbReference type="ARBA" id="ARBA00022723"/>
    </source>
</evidence>
<dbReference type="SFLD" id="SFLDG01129">
    <property type="entry name" value="C1.5:_HAD__Beta-PGM__Phosphata"/>
    <property type="match status" value="1"/>
</dbReference>
<evidence type="ECO:0000256" key="10">
    <source>
        <dbReference type="HAMAP-Rule" id="MF_00495"/>
    </source>
</evidence>
<dbReference type="InterPro" id="IPR036412">
    <property type="entry name" value="HAD-like_sf"/>
</dbReference>
<comment type="catalytic activity">
    <reaction evidence="1 10">
        <text>2-phosphoglycolate + H2O = glycolate + phosphate</text>
        <dbReference type="Rhea" id="RHEA:14369"/>
        <dbReference type="ChEBI" id="CHEBI:15377"/>
        <dbReference type="ChEBI" id="CHEBI:29805"/>
        <dbReference type="ChEBI" id="CHEBI:43474"/>
        <dbReference type="ChEBI" id="CHEBI:58033"/>
        <dbReference type="EC" id="3.1.3.18"/>
    </reaction>
</comment>
<evidence type="ECO:0000256" key="7">
    <source>
        <dbReference type="ARBA" id="ARBA00022801"/>
    </source>
</evidence>
<dbReference type="GO" id="GO:0008967">
    <property type="term" value="F:phosphoglycolate phosphatase activity"/>
    <property type="evidence" value="ECO:0007669"/>
    <property type="project" value="UniProtKB-EC"/>
</dbReference>
<dbReference type="EC" id="3.1.3.18" evidence="5 10"/>
<sequence length="229" mass="24717">MLQDIRLIAFDLDGTLVDSLPDLAAALNQALLDNQLPGASYEQASHWVGNGADVLVARGLSQSMTVDPNIDPALQAKVRADFDAAYGKSNHSLTACFAGVVETLTLLKTLGFKLAVVTNKPSHFVPEVLAKAKISHLFEQVLGGDFLPQRKPDPAPLNWLLNHYQLKPEQMLMVGDSKNDILAAQAAGCASVGLTYGYNHGVNIADSQPNWVFDDFSALLDIFKVTESE</sequence>
<evidence type="ECO:0000256" key="2">
    <source>
        <dbReference type="ARBA" id="ARBA00001946"/>
    </source>
</evidence>
<evidence type="ECO:0000256" key="9">
    <source>
        <dbReference type="ARBA" id="ARBA00023277"/>
    </source>
</evidence>
<keyword evidence="9 10" id="KW-0119">Carbohydrate metabolism</keyword>
<dbReference type="InterPro" id="IPR050155">
    <property type="entry name" value="HAD-like_hydrolase_sf"/>
</dbReference>
<dbReference type="InterPro" id="IPR023198">
    <property type="entry name" value="PGP-like_dom2"/>
</dbReference>
<dbReference type="HAMAP" id="MF_00495">
    <property type="entry name" value="GPH_hydrolase_bact"/>
    <property type="match status" value="1"/>
</dbReference>
<evidence type="ECO:0000256" key="8">
    <source>
        <dbReference type="ARBA" id="ARBA00022842"/>
    </source>
</evidence>
<dbReference type="NCBIfam" id="TIGR01449">
    <property type="entry name" value="PGP_bact"/>
    <property type="match status" value="1"/>
</dbReference>
<reference evidence="11" key="1">
    <citation type="submission" date="2021-11" db="EMBL/GenBank/DDBJ databases">
        <authorList>
            <person name="Rodrigo-Torres L."/>
            <person name="Arahal R. D."/>
            <person name="Lucena T."/>
        </authorList>
    </citation>
    <scope>NUCLEOTIDE SEQUENCE</scope>
    <source>
        <strain evidence="11">CECT 7929</strain>
    </source>
</reference>
<comment type="pathway">
    <text evidence="3 10">Organic acid metabolism; glycolate biosynthesis; glycolate from 2-phosphoglycolate: step 1/1.</text>
</comment>
<evidence type="ECO:0000313" key="11">
    <source>
        <dbReference type="EMBL" id="CAH0534585.1"/>
    </source>
</evidence>
<evidence type="ECO:0000313" key="12">
    <source>
        <dbReference type="Proteomes" id="UP000838672"/>
    </source>
</evidence>
<dbReference type="PANTHER" id="PTHR43434">
    <property type="entry name" value="PHOSPHOGLYCOLATE PHOSPHATASE"/>
    <property type="match status" value="1"/>
</dbReference>
<dbReference type="EMBL" id="CAKLDI010000001">
    <property type="protein sequence ID" value="CAH0534585.1"/>
    <property type="molecule type" value="Genomic_DNA"/>
</dbReference>
<dbReference type="Pfam" id="PF13419">
    <property type="entry name" value="HAD_2"/>
    <property type="match status" value="1"/>
</dbReference>
<proteinExistence type="inferred from homology"/>
<dbReference type="InterPro" id="IPR037512">
    <property type="entry name" value="PGPase_prok"/>
</dbReference>
<dbReference type="SUPFAM" id="SSF56784">
    <property type="entry name" value="HAD-like"/>
    <property type="match status" value="1"/>
</dbReference>
<feature type="binding site" evidence="10">
    <location>
        <position position="13"/>
    </location>
    <ligand>
        <name>Mg(2+)</name>
        <dbReference type="ChEBI" id="CHEBI:18420"/>
    </ligand>
</feature>
<dbReference type="PRINTS" id="PR00413">
    <property type="entry name" value="HADHALOGNASE"/>
</dbReference>
<gene>
    <name evidence="11" type="primary">gph_1</name>
    <name evidence="11" type="ORF">VST7929_02529</name>
</gene>
<keyword evidence="8 10" id="KW-0460">Magnesium</keyword>
<keyword evidence="7 10" id="KW-0378">Hydrolase</keyword>
<dbReference type="InterPro" id="IPR041492">
    <property type="entry name" value="HAD_2"/>
</dbReference>
<comment type="function">
    <text evidence="10">Specifically catalyzes the dephosphorylation of 2-phosphoglycolate. Is involved in the dissimilation of the intracellular 2-phosphoglycolate formed during the DNA repair of 3'-phosphoglycolate ends, a major class of DNA lesions induced by oxidative stress.</text>
</comment>
<comment type="caution">
    <text evidence="11">The sequence shown here is derived from an EMBL/GenBank/DDBJ whole genome shotgun (WGS) entry which is preliminary data.</text>
</comment>
<evidence type="ECO:0000256" key="5">
    <source>
        <dbReference type="ARBA" id="ARBA00013078"/>
    </source>
</evidence>
<dbReference type="NCBIfam" id="NF009695">
    <property type="entry name" value="PRK13222.1-2"/>
    <property type="match status" value="1"/>
</dbReference>
<dbReference type="CDD" id="cd16417">
    <property type="entry name" value="HAD_PGPase"/>
    <property type="match status" value="1"/>
</dbReference>
<feature type="binding site" evidence="10">
    <location>
        <position position="11"/>
    </location>
    <ligand>
        <name>Mg(2+)</name>
        <dbReference type="ChEBI" id="CHEBI:18420"/>
    </ligand>
</feature>
<dbReference type="Proteomes" id="UP000838672">
    <property type="component" value="Unassembled WGS sequence"/>
</dbReference>
<dbReference type="SFLD" id="SFLDS00003">
    <property type="entry name" value="Haloacid_Dehalogenase"/>
    <property type="match status" value="1"/>
</dbReference>
<dbReference type="Gene3D" id="1.10.150.240">
    <property type="entry name" value="Putative phosphatase, domain 2"/>
    <property type="match status" value="1"/>
</dbReference>
<evidence type="ECO:0000256" key="1">
    <source>
        <dbReference type="ARBA" id="ARBA00000830"/>
    </source>
</evidence>
<name>A0ABM8ZW83_9VIBR</name>
<protein>
    <recommendedName>
        <fullName evidence="5 10">Phosphoglycolate phosphatase</fullName>
        <shortName evidence="10">PGP</shortName>
        <shortName evidence="10">PGPase</shortName>
        <ecNumber evidence="5 10">3.1.3.18</ecNumber>
    </recommendedName>
</protein>
<dbReference type="InterPro" id="IPR023214">
    <property type="entry name" value="HAD_sf"/>
</dbReference>
<comment type="cofactor">
    <cofactor evidence="2 10">
        <name>Mg(2+)</name>
        <dbReference type="ChEBI" id="CHEBI:18420"/>
    </cofactor>
</comment>
<accession>A0ABM8ZW83</accession>
<dbReference type="Gene3D" id="3.40.50.1000">
    <property type="entry name" value="HAD superfamily/HAD-like"/>
    <property type="match status" value="1"/>
</dbReference>
<evidence type="ECO:0000256" key="3">
    <source>
        <dbReference type="ARBA" id="ARBA00004818"/>
    </source>
</evidence>
<keyword evidence="12" id="KW-1185">Reference proteome</keyword>
<dbReference type="RefSeq" id="WP_237467455.1">
    <property type="nucleotide sequence ID" value="NZ_CAKLDI010000001.1"/>
</dbReference>
<dbReference type="InterPro" id="IPR006439">
    <property type="entry name" value="HAD-SF_hydro_IA"/>
</dbReference>
<feature type="binding site" evidence="10">
    <location>
        <position position="176"/>
    </location>
    <ligand>
        <name>Mg(2+)</name>
        <dbReference type="ChEBI" id="CHEBI:18420"/>
    </ligand>
</feature>
<comment type="similarity">
    <text evidence="4 10">Belongs to the HAD-like hydrolase superfamily. CbbY/CbbZ/Gph/YieH family.</text>
</comment>
<dbReference type="NCBIfam" id="TIGR01549">
    <property type="entry name" value="HAD-SF-IA-v1"/>
    <property type="match status" value="1"/>
</dbReference>
<feature type="active site" description="Nucleophile" evidence="10">
    <location>
        <position position="11"/>
    </location>
</feature>
<dbReference type="PANTHER" id="PTHR43434:SF1">
    <property type="entry name" value="PHOSPHOGLYCOLATE PHOSPHATASE"/>
    <property type="match status" value="1"/>
</dbReference>
<organism evidence="11 12">
    <name type="scientific">Vibrio stylophorae</name>
    <dbReference type="NCBI Taxonomy" id="659351"/>
    <lineage>
        <taxon>Bacteria</taxon>
        <taxon>Pseudomonadati</taxon>
        <taxon>Pseudomonadota</taxon>
        <taxon>Gammaproteobacteria</taxon>
        <taxon>Vibrionales</taxon>
        <taxon>Vibrionaceae</taxon>
        <taxon>Vibrio</taxon>
    </lineage>
</organism>
<evidence type="ECO:0000256" key="4">
    <source>
        <dbReference type="ARBA" id="ARBA00006171"/>
    </source>
</evidence>